<comment type="subcellular location">
    <subcellularLocation>
        <location evidence="1">Membrane</location>
        <topology evidence="1">Multi-pass membrane protein</topology>
    </subcellularLocation>
</comment>
<keyword evidence="3 5" id="KW-1133">Transmembrane helix</keyword>
<protein>
    <submittedName>
        <fullName evidence="7">Amino acid permease</fullName>
    </submittedName>
</protein>
<evidence type="ECO:0000256" key="1">
    <source>
        <dbReference type="ARBA" id="ARBA00004141"/>
    </source>
</evidence>
<name>A0A8J3QQQ5_9ACTN</name>
<evidence type="ECO:0000256" key="4">
    <source>
        <dbReference type="ARBA" id="ARBA00023136"/>
    </source>
</evidence>
<dbReference type="InterPro" id="IPR050367">
    <property type="entry name" value="APC_superfamily"/>
</dbReference>
<feature type="transmembrane region" description="Helical" evidence="5">
    <location>
        <begin position="133"/>
        <end position="152"/>
    </location>
</feature>
<dbReference type="GO" id="GO:0016020">
    <property type="term" value="C:membrane"/>
    <property type="evidence" value="ECO:0007669"/>
    <property type="project" value="UniProtKB-SubCell"/>
</dbReference>
<dbReference type="Proteomes" id="UP000642748">
    <property type="component" value="Unassembled WGS sequence"/>
</dbReference>
<reference evidence="7" key="1">
    <citation type="submission" date="2021-01" db="EMBL/GenBank/DDBJ databases">
        <title>Whole genome shotgun sequence of Rugosimonospora africana NBRC 104875.</title>
        <authorList>
            <person name="Komaki H."/>
            <person name="Tamura T."/>
        </authorList>
    </citation>
    <scope>NUCLEOTIDE SEQUENCE</scope>
    <source>
        <strain evidence="7">NBRC 104875</strain>
    </source>
</reference>
<dbReference type="PANTHER" id="PTHR42770">
    <property type="entry name" value="AMINO ACID TRANSPORTER-RELATED"/>
    <property type="match status" value="1"/>
</dbReference>
<keyword evidence="4 5" id="KW-0472">Membrane</keyword>
<organism evidence="7 8">
    <name type="scientific">Rugosimonospora africana</name>
    <dbReference type="NCBI Taxonomy" id="556532"/>
    <lineage>
        <taxon>Bacteria</taxon>
        <taxon>Bacillati</taxon>
        <taxon>Actinomycetota</taxon>
        <taxon>Actinomycetes</taxon>
        <taxon>Micromonosporales</taxon>
        <taxon>Micromonosporaceae</taxon>
        <taxon>Rugosimonospora</taxon>
    </lineage>
</organism>
<evidence type="ECO:0000256" key="3">
    <source>
        <dbReference type="ARBA" id="ARBA00022989"/>
    </source>
</evidence>
<dbReference type="InterPro" id="IPR004841">
    <property type="entry name" value="AA-permease/SLC12A_dom"/>
</dbReference>
<keyword evidence="2 5" id="KW-0812">Transmembrane</keyword>
<feature type="transmembrane region" description="Helical" evidence="5">
    <location>
        <begin position="367"/>
        <end position="394"/>
    </location>
</feature>
<evidence type="ECO:0000313" key="7">
    <source>
        <dbReference type="EMBL" id="GIH14791.1"/>
    </source>
</evidence>
<feature type="transmembrane region" description="Helical" evidence="5">
    <location>
        <begin position="285"/>
        <end position="305"/>
    </location>
</feature>
<feature type="domain" description="Amino acid permease/ SLC12A" evidence="6">
    <location>
        <begin position="18"/>
        <end position="461"/>
    </location>
</feature>
<evidence type="ECO:0000256" key="2">
    <source>
        <dbReference type="ARBA" id="ARBA00022692"/>
    </source>
</evidence>
<dbReference type="AlphaFoldDB" id="A0A8J3QQQ5"/>
<gene>
    <name evidence="7" type="ORF">Raf01_29630</name>
</gene>
<proteinExistence type="predicted"/>
<keyword evidence="8" id="KW-1185">Reference proteome</keyword>
<comment type="caution">
    <text evidence="7">The sequence shown here is derived from an EMBL/GenBank/DDBJ whole genome shotgun (WGS) entry which is preliminary data.</text>
</comment>
<accession>A0A8J3QQQ5</accession>
<dbReference type="GO" id="GO:0055085">
    <property type="term" value="P:transmembrane transport"/>
    <property type="evidence" value="ECO:0007669"/>
    <property type="project" value="InterPro"/>
</dbReference>
<evidence type="ECO:0000259" key="6">
    <source>
        <dbReference type="Pfam" id="PF00324"/>
    </source>
</evidence>
<dbReference type="Gene3D" id="1.20.1740.10">
    <property type="entry name" value="Amino acid/polyamine transporter I"/>
    <property type="match status" value="1"/>
</dbReference>
<dbReference type="Pfam" id="PF00324">
    <property type="entry name" value="AA_permease"/>
    <property type="match status" value="1"/>
</dbReference>
<feature type="transmembrane region" description="Helical" evidence="5">
    <location>
        <begin position="442"/>
        <end position="462"/>
    </location>
</feature>
<feature type="transmembrane region" description="Helical" evidence="5">
    <location>
        <begin position="403"/>
        <end position="422"/>
    </location>
</feature>
<dbReference type="RefSeq" id="WP_203918414.1">
    <property type="nucleotide sequence ID" value="NZ_BONZ01000027.1"/>
</dbReference>
<evidence type="ECO:0000256" key="5">
    <source>
        <dbReference type="SAM" id="Phobius"/>
    </source>
</evidence>
<evidence type="ECO:0000313" key="8">
    <source>
        <dbReference type="Proteomes" id="UP000642748"/>
    </source>
</evidence>
<feature type="transmembrane region" description="Helical" evidence="5">
    <location>
        <begin position="239"/>
        <end position="258"/>
    </location>
</feature>
<dbReference type="PIRSF" id="PIRSF006060">
    <property type="entry name" value="AA_transporter"/>
    <property type="match status" value="1"/>
</dbReference>
<feature type="transmembrane region" description="Helical" evidence="5">
    <location>
        <begin position="90"/>
        <end position="113"/>
    </location>
</feature>
<feature type="transmembrane region" description="Helical" evidence="5">
    <location>
        <begin position="201"/>
        <end position="219"/>
    </location>
</feature>
<dbReference type="PANTHER" id="PTHR42770:SF7">
    <property type="entry name" value="MEMBRANE PROTEIN"/>
    <property type="match status" value="1"/>
</dbReference>
<feature type="transmembrane region" description="Helical" evidence="5">
    <location>
        <begin position="159"/>
        <end position="181"/>
    </location>
</feature>
<feature type="transmembrane region" description="Helical" evidence="5">
    <location>
        <begin position="340"/>
        <end position="361"/>
    </location>
</feature>
<feature type="transmembrane region" description="Helical" evidence="5">
    <location>
        <begin position="47"/>
        <end position="69"/>
    </location>
</feature>
<dbReference type="EMBL" id="BONZ01000027">
    <property type="protein sequence ID" value="GIH14791.1"/>
    <property type="molecule type" value="Genomic_DNA"/>
</dbReference>
<sequence length="499" mass="52327">MATNPPALRRDAIGLREVLFQSITDMAPGAAIAASIPAGAAFAGGSLPLAVVFALIACLFSAVCVAELAKHMPAAGSLATYAANGLHNAVGFLVAWAYVLVGILISPLVLLQLGFTTASTINSEFSGYPANLWWPWTILGALIVMAAGLYGVRASAGLGTILGVFEIGVFLVLAVLLIIHAGHGNTLSVFGTGHTPADHHGITGVIAGSIFTILAFGGFEGAAPLAEEARDPRRTIRRAVLGATLTIGVLYIVTTYAVDVAFGPDKFATFGSSGASSWEGLARQFYGLFWFFVFLAIVNSTIANANAGVNVSSRTAYAMGRIGAFPYRLARIATRHRSPYVAILLVTAATVAVSLGLGFGYDPVTAFSVVGTGIVILLVAIYVVTNVTCIAYFLRRRRADRNIVLHVVVPVLGVLAFVPAWLTAAGLPVFSFVSTLTPPISYAGPAVAIWMVLGIGYLMWLYRRHPQRVADVARVHLDEELGDEPGEQPSVPAIPVAPV</sequence>